<dbReference type="InterPro" id="IPR012337">
    <property type="entry name" value="RNaseH-like_sf"/>
</dbReference>
<dbReference type="PANTHER" id="PTHR38462:SF1">
    <property type="entry name" value="YPRB RIBONUCLEASE H-LIKE DOMAIN-CONTAINING PROTEIN"/>
    <property type="match status" value="1"/>
</dbReference>
<dbReference type="SUPFAM" id="SSF53098">
    <property type="entry name" value="Ribonuclease H-like"/>
    <property type="match status" value="1"/>
</dbReference>
<feature type="domain" description="YprB ribonuclease H-like" evidence="1">
    <location>
        <begin position="152"/>
        <end position="313"/>
    </location>
</feature>
<dbReference type="RefSeq" id="WP_086637216.1">
    <property type="nucleotide sequence ID" value="NZ_MRZU01000003.1"/>
</dbReference>
<dbReference type="InterPro" id="IPR038720">
    <property type="entry name" value="YprB_RNase_H-like_dom"/>
</dbReference>
<evidence type="ECO:0000259" key="1">
    <source>
        <dbReference type="Pfam" id="PF13482"/>
    </source>
</evidence>
<dbReference type="InterPro" id="IPR036397">
    <property type="entry name" value="RNaseH_sf"/>
</dbReference>
<dbReference type="GO" id="GO:0004527">
    <property type="term" value="F:exonuclease activity"/>
    <property type="evidence" value="ECO:0007669"/>
    <property type="project" value="UniProtKB-KW"/>
</dbReference>
<dbReference type="PANTHER" id="PTHR38462">
    <property type="entry name" value="EXONUCLEASE-LIKE PROTEIN"/>
    <property type="match status" value="1"/>
</dbReference>
<accession>A0A1Y3GD73</accession>
<dbReference type="GO" id="GO:0003676">
    <property type="term" value="F:nucleic acid binding"/>
    <property type="evidence" value="ECO:0007669"/>
    <property type="project" value="InterPro"/>
</dbReference>
<dbReference type="Proteomes" id="UP000195137">
    <property type="component" value="Unassembled WGS sequence"/>
</dbReference>
<dbReference type="EMBL" id="MRZU01000003">
    <property type="protein sequence ID" value="OUJ19187.1"/>
    <property type="molecule type" value="Genomic_DNA"/>
</dbReference>
<dbReference type="Pfam" id="PF13482">
    <property type="entry name" value="RNase_H_2"/>
    <property type="match status" value="1"/>
</dbReference>
<comment type="caution">
    <text evidence="2">The sequence shown here is derived from an EMBL/GenBank/DDBJ whole genome shotgun (WGS) entry which is preliminary data.</text>
</comment>
<keyword evidence="3" id="KW-1185">Reference proteome</keyword>
<reference evidence="2 3" key="1">
    <citation type="submission" date="2016-12" db="EMBL/GenBank/DDBJ databases">
        <title>Discovery of methanogenic haloarchaea.</title>
        <authorList>
            <person name="Sorokin D.Y."/>
            <person name="Makarova K.S."/>
            <person name="Abbas B."/>
            <person name="Ferrer M."/>
            <person name="Golyshin P.N."/>
        </authorList>
    </citation>
    <scope>NUCLEOTIDE SEQUENCE [LARGE SCALE GENOMIC DNA]</scope>
    <source>
        <strain evidence="2">AMET1</strain>
    </source>
</reference>
<sequence length="321" mass="37400">MLNNWTKHINPETANKNPKHIKQKLIQKYKNTTITQLPNTKKIHNQNGSYIKRSEKIKQTIKPQKTTTKKHTNLKAIPGIGPKTETKLKKQGYKTITQLKKHPKWSHKCQNHLKQLTTPATTIKTLHQKINPTCLEALKHTPKLKNKEIALLDIETLGLHNQPIILIGIGHPQKNHLKLNQLLIENPKQEKTVLQQTKKQLQNKTTIITFNGKTFDIPYIQKRQKHHNITPTKNKTHIDLYHYTKKTHNLPKNKLNHIEKKLLNIQRKIDIPSSQVPKYYQTYLEKQNPGPLLPILSHNRQDILTLTNLYHKITEKTLNPS</sequence>
<gene>
    <name evidence="2" type="ORF">AMET1_0840</name>
</gene>
<evidence type="ECO:0000313" key="3">
    <source>
        <dbReference type="Proteomes" id="UP000195137"/>
    </source>
</evidence>
<keyword evidence="2" id="KW-0378">Hydrolase</keyword>
<dbReference type="Gene3D" id="3.30.420.10">
    <property type="entry name" value="Ribonuclease H-like superfamily/Ribonuclease H"/>
    <property type="match status" value="1"/>
</dbReference>
<proteinExistence type="predicted"/>
<organism evidence="2 3">
    <name type="scientific">Methanonatronarchaeum thermophilum</name>
    <dbReference type="NCBI Taxonomy" id="1927129"/>
    <lineage>
        <taxon>Archaea</taxon>
        <taxon>Methanobacteriati</taxon>
        <taxon>Methanobacteriota</taxon>
        <taxon>Methanonatronarchaeia</taxon>
        <taxon>Methanonatronarchaeales</taxon>
        <taxon>Methanonatronarchaeaceae</taxon>
        <taxon>Methanonatronarchaeum</taxon>
    </lineage>
</organism>
<evidence type="ECO:0000313" key="2">
    <source>
        <dbReference type="EMBL" id="OUJ19187.1"/>
    </source>
</evidence>
<name>A0A1Y3GD73_9EURY</name>
<keyword evidence="2" id="KW-0269">Exonuclease</keyword>
<protein>
    <submittedName>
        <fullName evidence="2">Putative exonuclease containing RNaseH-like domain</fullName>
    </submittedName>
</protein>
<dbReference type="AlphaFoldDB" id="A0A1Y3GD73"/>
<keyword evidence="2" id="KW-0540">Nuclease</keyword>
<dbReference type="OrthoDB" id="211024at2157"/>
<dbReference type="Gene3D" id="1.10.150.20">
    <property type="entry name" value="5' to 3' exonuclease, C-terminal subdomain"/>
    <property type="match status" value="1"/>
</dbReference>